<dbReference type="Pfam" id="PF00027">
    <property type="entry name" value="cNMP_binding"/>
    <property type="match status" value="1"/>
</dbReference>
<dbReference type="InterPro" id="IPR024083">
    <property type="entry name" value="Fumarase/histidase_N"/>
</dbReference>
<evidence type="ECO:0000313" key="9">
    <source>
        <dbReference type="Proteomes" id="UP000553343"/>
    </source>
</evidence>
<feature type="domain" description="Cyclic nucleotide-binding" evidence="7">
    <location>
        <begin position="34"/>
        <end position="109"/>
    </location>
</feature>
<dbReference type="SUPFAM" id="SSF48557">
    <property type="entry name" value="L-aspartase-like"/>
    <property type="match status" value="1"/>
</dbReference>
<comment type="caution">
    <text evidence="8">The sequence shown here is derived from an EMBL/GenBank/DDBJ whole genome shotgun (WGS) entry which is preliminary data.</text>
</comment>
<dbReference type="InterPro" id="IPR014710">
    <property type="entry name" value="RmlC-like_jellyroll"/>
</dbReference>
<proteinExistence type="inferred from homology"/>
<dbReference type="FunFam" id="1.20.200.10:FF:000001">
    <property type="entry name" value="Fumarate hydratase, mitochondrial"/>
    <property type="match status" value="1"/>
</dbReference>
<dbReference type="Pfam" id="PF10415">
    <property type="entry name" value="FumaraseC_C"/>
    <property type="match status" value="1"/>
</dbReference>
<dbReference type="GO" id="GO:0008797">
    <property type="term" value="F:aspartate ammonia-lyase activity"/>
    <property type="evidence" value="ECO:0007669"/>
    <property type="project" value="UniProtKB-UniRule"/>
</dbReference>
<dbReference type="NCBIfam" id="TIGR00839">
    <property type="entry name" value="aspA"/>
    <property type="match status" value="1"/>
</dbReference>
<evidence type="ECO:0000256" key="6">
    <source>
        <dbReference type="SAM" id="Coils"/>
    </source>
</evidence>
<dbReference type="Gene3D" id="1.10.275.10">
    <property type="entry name" value="Fumarase/aspartase (N-terminal domain)"/>
    <property type="match status" value="1"/>
</dbReference>
<dbReference type="GO" id="GO:0006531">
    <property type="term" value="P:aspartate metabolic process"/>
    <property type="evidence" value="ECO:0007669"/>
    <property type="project" value="InterPro"/>
</dbReference>
<dbReference type="PROSITE" id="PS50042">
    <property type="entry name" value="CNMP_BINDING_3"/>
    <property type="match status" value="1"/>
</dbReference>
<dbReference type="Gene3D" id="1.20.200.10">
    <property type="entry name" value="Fumarase/aspartase (Central domain)"/>
    <property type="match status" value="1"/>
</dbReference>
<organism evidence="8 9">
    <name type="scientific">Desulfobacter latus</name>
    <dbReference type="NCBI Taxonomy" id="2292"/>
    <lineage>
        <taxon>Bacteria</taxon>
        <taxon>Pseudomonadati</taxon>
        <taxon>Thermodesulfobacteriota</taxon>
        <taxon>Desulfobacteria</taxon>
        <taxon>Desulfobacterales</taxon>
        <taxon>Desulfobacteraceae</taxon>
        <taxon>Desulfobacter</taxon>
    </lineage>
</organism>
<dbReference type="InterPro" id="IPR018490">
    <property type="entry name" value="cNMP-bd_dom_sf"/>
</dbReference>
<accession>A0A850SWP3</accession>
<evidence type="ECO:0000313" key="8">
    <source>
        <dbReference type="EMBL" id="NWH04550.1"/>
    </source>
</evidence>
<dbReference type="Gene3D" id="1.10.40.30">
    <property type="entry name" value="Fumarase/aspartase (C-terminal domain)"/>
    <property type="match status" value="1"/>
</dbReference>
<dbReference type="EMBL" id="JACADJ010000013">
    <property type="protein sequence ID" value="NWH04550.1"/>
    <property type="molecule type" value="Genomic_DNA"/>
</dbReference>
<dbReference type="Proteomes" id="UP000553343">
    <property type="component" value="Unassembled WGS sequence"/>
</dbReference>
<dbReference type="Pfam" id="PF00206">
    <property type="entry name" value="Lyase_1"/>
    <property type="match status" value="1"/>
</dbReference>
<dbReference type="PANTHER" id="PTHR42696:SF2">
    <property type="entry name" value="ASPARTATE AMMONIA-LYASE"/>
    <property type="match status" value="1"/>
</dbReference>
<dbReference type="InterPro" id="IPR020557">
    <property type="entry name" value="Fumarate_lyase_CS"/>
</dbReference>
<dbReference type="InterPro" id="IPR000595">
    <property type="entry name" value="cNMP-bd_dom"/>
</dbReference>
<dbReference type="RefSeq" id="WP_178366006.1">
    <property type="nucleotide sequence ID" value="NZ_JACADJ010000013.1"/>
</dbReference>
<feature type="coiled-coil region" evidence="6">
    <location>
        <begin position="312"/>
        <end position="339"/>
    </location>
</feature>
<dbReference type="GO" id="GO:0005829">
    <property type="term" value="C:cytosol"/>
    <property type="evidence" value="ECO:0007669"/>
    <property type="project" value="TreeGrafter"/>
</dbReference>
<reference evidence="8 9" key="1">
    <citation type="submission" date="2020-06" db="EMBL/GenBank/DDBJ databases">
        <title>High-quality draft genome of sulfate reducer Desulfobacter latus type strain AcrS2 isolated from marine sediment.</title>
        <authorList>
            <person name="Hoppe M."/>
            <person name="Larsen C.K."/>
            <person name="Marshall I.P.G."/>
            <person name="Schramm A."/>
            <person name="Marietou A.G."/>
        </authorList>
    </citation>
    <scope>NUCLEOTIDE SEQUENCE [LARGE SCALE GENOMIC DNA]</scope>
    <source>
        <strain evidence="8 9">AcRS2</strain>
    </source>
</reference>
<dbReference type="InterPro" id="IPR022761">
    <property type="entry name" value="Fumarate_lyase_N"/>
</dbReference>
<evidence type="ECO:0000256" key="5">
    <source>
        <dbReference type="NCBIfam" id="TIGR00839"/>
    </source>
</evidence>
<comment type="similarity">
    <text evidence="1">Belongs to the class-II fumarase/aspartase family. Aspartase subfamily.</text>
</comment>
<evidence type="ECO:0000256" key="4">
    <source>
        <dbReference type="ARBA" id="ARBA00023239"/>
    </source>
</evidence>
<evidence type="ECO:0000256" key="1">
    <source>
        <dbReference type="ARBA" id="ARBA00005596"/>
    </source>
</evidence>
<dbReference type="FunFam" id="1.10.40.30:FF:000002">
    <property type="entry name" value="Fumarate hydratase class II"/>
    <property type="match status" value="1"/>
</dbReference>
<dbReference type="CDD" id="cd00038">
    <property type="entry name" value="CAP_ED"/>
    <property type="match status" value="1"/>
</dbReference>
<evidence type="ECO:0000256" key="3">
    <source>
        <dbReference type="ARBA" id="ARBA00016146"/>
    </source>
</evidence>
<dbReference type="Gene3D" id="2.60.120.10">
    <property type="entry name" value="Jelly Rolls"/>
    <property type="match status" value="1"/>
</dbReference>
<gene>
    <name evidence="8" type="primary">aspA</name>
    <name evidence="8" type="ORF">HXW94_06020</name>
</gene>
<protein>
    <recommendedName>
        <fullName evidence="3 5">Aspartate ammonia-lyase</fullName>
        <ecNumber evidence="2 5">4.3.1.1</ecNumber>
    </recommendedName>
</protein>
<dbReference type="InterPro" id="IPR051546">
    <property type="entry name" value="Aspartate_Ammonia-Lyase"/>
</dbReference>
<dbReference type="InterPro" id="IPR000362">
    <property type="entry name" value="Fumarate_lyase_fam"/>
</dbReference>
<dbReference type="AlphaFoldDB" id="A0A850SWP3"/>
<keyword evidence="9" id="KW-1185">Reference proteome</keyword>
<evidence type="ECO:0000259" key="7">
    <source>
        <dbReference type="PROSITE" id="PS50042"/>
    </source>
</evidence>
<evidence type="ECO:0000256" key="2">
    <source>
        <dbReference type="ARBA" id="ARBA00012992"/>
    </source>
</evidence>
<keyword evidence="6" id="KW-0175">Coiled coil</keyword>
<dbReference type="FunFam" id="1.10.275.10:FF:000001">
    <property type="entry name" value="Fumarate hydratase, mitochondrial"/>
    <property type="match status" value="1"/>
</dbReference>
<dbReference type="NCBIfam" id="NF008909">
    <property type="entry name" value="PRK12273.1"/>
    <property type="match status" value="1"/>
</dbReference>
<dbReference type="InterPro" id="IPR008948">
    <property type="entry name" value="L-Aspartase-like"/>
</dbReference>
<dbReference type="GO" id="GO:0006099">
    <property type="term" value="P:tricarboxylic acid cycle"/>
    <property type="evidence" value="ECO:0007669"/>
    <property type="project" value="InterPro"/>
</dbReference>
<dbReference type="InterPro" id="IPR018951">
    <property type="entry name" value="Fumarase_C_C"/>
</dbReference>
<dbReference type="PROSITE" id="PS00163">
    <property type="entry name" value="FUMARATE_LYASES"/>
    <property type="match status" value="1"/>
</dbReference>
<name>A0A850SWP3_9BACT</name>
<dbReference type="SUPFAM" id="SSF51206">
    <property type="entry name" value="cAMP-binding domain-like"/>
    <property type="match status" value="1"/>
</dbReference>
<sequence length="620" mass="68596">MLIEQNIIKLAAKATGITEKDLATFFAEGREQVYRSNEWIFHESTPRRWAGIILKGEVELVRGLHGSSRKVGCMTAGSIISESAFLGDDTHVNGAFTRNGVRIWQISREKIDAFRETEPDFFYRIVSRIAVSINRRMRILNDKIFENKKTDNVVTSGFRLEHDSLGSRDISNDVYYGVQTQRAMENFAISGVHLNNFEHMVEALAMVKKAAAMANHELGSIDQARMEAIARACDEILYGRLHDQFTVDMFQGGAGTSTNMNANEVIANRGLEIMGYNKGEYQYLHPNDHVNCSQSTNDIYPTAIKLAVLLAKKNLVHAMEKLRNALERKAEEFKSVLKMGRTENQDAVPMTLGQEFSAYAVMIDSAINSIDQAAEAFRDVNMGATAIGTGINSPPGYATLVVEKLTQVSGFRLRRAKNLVEATQNAGIFVHMSANLKLAAVQISKICNDLRWLSSGPRCGLNEINLPPMQPGSSIMPGKVNPVIPELMNQICYQVMGYDTVVSMAAEASELELCMGEPIIAFDLLHGMMILKNGCITLVARCINGIEANREMCRNYVQTSIGLVTALVPVIGYEQSAAIAKEALKTGANVYDLVLEKGVLTRAQLDDMLHPENMTDPREI</sequence>
<dbReference type="EC" id="4.3.1.1" evidence="2 5"/>
<keyword evidence="4 8" id="KW-0456">Lyase</keyword>
<dbReference type="PANTHER" id="PTHR42696">
    <property type="entry name" value="ASPARTATE AMMONIA-LYASE"/>
    <property type="match status" value="1"/>
</dbReference>
<dbReference type="InterPro" id="IPR004708">
    <property type="entry name" value="ApsA"/>
</dbReference>
<dbReference type="CDD" id="cd01357">
    <property type="entry name" value="Aspartase"/>
    <property type="match status" value="1"/>
</dbReference>
<dbReference type="PRINTS" id="PR00149">
    <property type="entry name" value="FUMRATELYASE"/>
</dbReference>